<evidence type="ECO:0000313" key="5">
    <source>
        <dbReference type="EMBL" id="XDJ80979.1"/>
    </source>
</evidence>
<feature type="transmembrane region" description="Helical" evidence="1">
    <location>
        <begin position="253"/>
        <end position="272"/>
    </location>
</feature>
<dbReference type="AlphaFoldDB" id="A0AB39CZV2"/>
<sequence length="630" mass="70063">MMRTVDHARYRLDIQGLRALAVLAVMLFHYDPALLPGGYVGVDIFLVISGFLITQQLFLKKQAADYAVTVCLRRFYISRLRRIVPAYFFMLLLVWGVAKLLFTDDDYAYFFASLKSTAIFTSNQYFAHFGNYFAPGLAEQPLLHTWSLAVEMQFYLLLPALVLMLSGTWVKRVIPILILVLVLVAEWQLRLGGHRQETYYALYSRIPEFLVGSWLAISVVGRDWSQRCADGAILVGLVLIASSLFGLNSASSFPGLLSLPPVIGAALIIAASRSRLSVALAHPVMVWIGFLSYSLYLWHWPILACIRYYTGSQSLGLQATLVFGFGTLLLACLSFYLVEEPARKLRLNVLRPYLTVPSTLAGALLAGVGLLGLYQVAPAAKAYIASAGLGSEYTRYADPADLICHGSDTGHCVKGDLTSELEVLVIGDSHAAMLNDFFAELGKEQHFKARVLTASSCIPIPDFNISKLPEWSQAQCLDQIQRVQTELERDRGRVLVLAGMWSYQLQDSGFAANLEAFLKAHRPDRIYVLSQVPLWLKNPIRIQRFASLGLTSRVPVDPAYRRANDEISRLVKSSGAQFLALDQLPVFSQAPWLAENLIYMDESHLNQVGVRAYAQAAQMQIRALLSHDAP</sequence>
<protein>
    <submittedName>
        <fullName evidence="4">Acyltransferase family protein</fullName>
        <ecNumber evidence="4">2.3.1.-</ecNumber>
    </submittedName>
</protein>
<name>A0AB39CZV2_9BURK</name>
<keyword evidence="1" id="KW-0812">Transmembrane</keyword>
<feature type="transmembrane region" description="Helical" evidence="1">
    <location>
        <begin position="284"/>
        <end position="309"/>
    </location>
</feature>
<dbReference type="PANTHER" id="PTHR23028:SF53">
    <property type="entry name" value="ACYL_TRANSF_3 DOMAIN-CONTAINING PROTEIN"/>
    <property type="match status" value="1"/>
</dbReference>
<dbReference type="GO" id="GO:0016020">
    <property type="term" value="C:membrane"/>
    <property type="evidence" value="ECO:0007669"/>
    <property type="project" value="TreeGrafter"/>
</dbReference>
<dbReference type="Pfam" id="PF19040">
    <property type="entry name" value="SGNH"/>
    <property type="match status" value="1"/>
</dbReference>
<evidence type="ECO:0000259" key="3">
    <source>
        <dbReference type="Pfam" id="PF19040"/>
    </source>
</evidence>
<organism evidence="4">
    <name type="scientific">Castellaniella ginsengisoli</name>
    <dbReference type="NCBI Taxonomy" id="546114"/>
    <lineage>
        <taxon>Bacteria</taxon>
        <taxon>Pseudomonadati</taxon>
        <taxon>Pseudomonadota</taxon>
        <taxon>Betaproteobacteria</taxon>
        <taxon>Burkholderiales</taxon>
        <taxon>Alcaligenaceae</taxon>
        <taxon>Castellaniella</taxon>
    </lineage>
</organism>
<feature type="transmembrane region" description="Helical" evidence="1">
    <location>
        <begin position="350"/>
        <end position="374"/>
    </location>
</feature>
<evidence type="ECO:0000256" key="1">
    <source>
        <dbReference type="SAM" id="Phobius"/>
    </source>
</evidence>
<keyword evidence="4" id="KW-0808">Transferase</keyword>
<feature type="transmembrane region" description="Helical" evidence="1">
    <location>
        <begin position="173"/>
        <end position="190"/>
    </location>
</feature>
<dbReference type="InterPro" id="IPR002656">
    <property type="entry name" value="Acyl_transf_3_dom"/>
</dbReference>
<feature type="domain" description="Acyltransferase 3" evidence="2">
    <location>
        <begin position="13"/>
        <end position="335"/>
    </location>
</feature>
<feature type="transmembrane region" description="Helical" evidence="1">
    <location>
        <begin position="83"/>
        <end position="102"/>
    </location>
</feature>
<dbReference type="RefSeq" id="WP_368639840.1">
    <property type="nucleotide sequence ID" value="NZ_CP158254.1"/>
</dbReference>
<gene>
    <name evidence="4" type="ORF">ABRZ04_13800</name>
    <name evidence="5" type="ORF">ABRZ07_05610</name>
</gene>
<keyword evidence="1" id="KW-1133">Transmembrane helix</keyword>
<proteinExistence type="predicted"/>
<accession>A0AB39CZV2</accession>
<dbReference type="GO" id="GO:0009103">
    <property type="term" value="P:lipopolysaccharide biosynthetic process"/>
    <property type="evidence" value="ECO:0007669"/>
    <property type="project" value="TreeGrafter"/>
</dbReference>
<dbReference type="InterPro" id="IPR050879">
    <property type="entry name" value="Acyltransferase_3"/>
</dbReference>
<dbReference type="PANTHER" id="PTHR23028">
    <property type="entry name" value="ACETYLTRANSFERASE"/>
    <property type="match status" value="1"/>
</dbReference>
<feature type="transmembrane region" description="Helical" evidence="1">
    <location>
        <begin position="146"/>
        <end position="166"/>
    </location>
</feature>
<evidence type="ECO:0000313" key="4">
    <source>
        <dbReference type="EMBL" id="XDJ47349.1"/>
    </source>
</evidence>
<dbReference type="EMBL" id="CP158267">
    <property type="protein sequence ID" value="XDJ80979.1"/>
    <property type="molecule type" value="Genomic_DNA"/>
</dbReference>
<reference evidence="4" key="1">
    <citation type="submission" date="2024-05" db="EMBL/GenBank/DDBJ databases">
        <authorList>
            <person name="Luo Y.-C."/>
            <person name="Nicholds J."/>
            <person name="Mortimer T."/>
            <person name="Maboni G."/>
        </authorList>
    </citation>
    <scope>NUCLEOTIDE SEQUENCE</scope>
    <source>
        <strain evidence="5">141555</strain>
        <strain evidence="4">151836</strain>
    </source>
</reference>
<keyword evidence="1" id="KW-0472">Membrane</keyword>
<feature type="transmembrane region" description="Helical" evidence="1">
    <location>
        <begin position="202"/>
        <end position="221"/>
    </location>
</feature>
<dbReference type="GO" id="GO:0016747">
    <property type="term" value="F:acyltransferase activity, transferring groups other than amino-acyl groups"/>
    <property type="evidence" value="ECO:0007669"/>
    <property type="project" value="InterPro"/>
</dbReference>
<dbReference type="EMBL" id="CP158254">
    <property type="protein sequence ID" value="XDJ47349.1"/>
    <property type="molecule type" value="Genomic_DNA"/>
</dbReference>
<feature type="transmembrane region" description="Helical" evidence="1">
    <location>
        <begin position="36"/>
        <end position="54"/>
    </location>
</feature>
<dbReference type="SUPFAM" id="SSF52266">
    <property type="entry name" value="SGNH hydrolase"/>
    <property type="match status" value="1"/>
</dbReference>
<feature type="domain" description="SGNH" evidence="3">
    <location>
        <begin position="404"/>
        <end position="615"/>
    </location>
</feature>
<keyword evidence="4" id="KW-0012">Acyltransferase</keyword>
<evidence type="ECO:0000259" key="2">
    <source>
        <dbReference type="Pfam" id="PF01757"/>
    </source>
</evidence>
<feature type="transmembrane region" description="Helical" evidence="1">
    <location>
        <begin position="315"/>
        <end position="338"/>
    </location>
</feature>
<dbReference type="EC" id="2.3.1.-" evidence="4"/>
<feature type="transmembrane region" description="Helical" evidence="1">
    <location>
        <begin position="228"/>
        <end position="247"/>
    </location>
</feature>
<dbReference type="Pfam" id="PF01757">
    <property type="entry name" value="Acyl_transf_3"/>
    <property type="match status" value="1"/>
</dbReference>
<dbReference type="InterPro" id="IPR043968">
    <property type="entry name" value="SGNH"/>
</dbReference>